<name>A0A6A5Z4R0_9PLEO</name>
<evidence type="ECO:0000259" key="1">
    <source>
        <dbReference type="Pfam" id="PF12937"/>
    </source>
</evidence>
<reference evidence="2" key="1">
    <citation type="journal article" date="2020" name="Stud. Mycol.">
        <title>101 Dothideomycetes genomes: a test case for predicting lifestyles and emergence of pathogens.</title>
        <authorList>
            <person name="Haridas S."/>
            <person name="Albert R."/>
            <person name="Binder M."/>
            <person name="Bloem J."/>
            <person name="Labutti K."/>
            <person name="Salamov A."/>
            <person name="Andreopoulos B."/>
            <person name="Baker S."/>
            <person name="Barry K."/>
            <person name="Bills G."/>
            <person name="Bluhm B."/>
            <person name="Cannon C."/>
            <person name="Castanera R."/>
            <person name="Culley D."/>
            <person name="Daum C."/>
            <person name="Ezra D."/>
            <person name="Gonzalez J."/>
            <person name="Henrissat B."/>
            <person name="Kuo A."/>
            <person name="Liang C."/>
            <person name="Lipzen A."/>
            <person name="Lutzoni F."/>
            <person name="Magnuson J."/>
            <person name="Mondo S."/>
            <person name="Nolan M."/>
            <person name="Ohm R."/>
            <person name="Pangilinan J."/>
            <person name="Park H.-J."/>
            <person name="Ramirez L."/>
            <person name="Alfaro M."/>
            <person name="Sun H."/>
            <person name="Tritt A."/>
            <person name="Yoshinaga Y."/>
            <person name="Zwiers L.-H."/>
            <person name="Turgeon B."/>
            <person name="Goodwin S."/>
            <person name="Spatafora J."/>
            <person name="Crous P."/>
            <person name="Grigoriev I."/>
        </authorList>
    </citation>
    <scope>NUCLEOTIDE SEQUENCE</scope>
    <source>
        <strain evidence="2">CBS 627.86</strain>
    </source>
</reference>
<gene>
    <name evidence="2" type="ORF">BDV96DRAFT_647053</name>
</gene>
<dbReference type="EMBL" id="ML977325">
    <property type="protein sequence ID" value="KAF2114345.1"/>
    <property type="molecule type" value="Genomic_DNA"/>
</dbReference>
<proteinExistence type="predicted"/>
<dbReference type="Pfam" id="PF12937">
    <property type="entry name" value="F-box-like"/>
    <property type="match status" value="1"/>
</dbReference>
<organism evidence="2 3">
    <name type="scientific">Lophiotrema nucula</name>
    <dbReference type="NCBI Taxonomy" id="690887"/>
    <lineage>
        <taxon>Eukaryota</taxon>
        <taxon>Fungi</taxon>
        <taxon>Dikarya</taxon>
        <taxon>Ascomycota</taxon>
        <taxon>Pezizomycotina</taxon>
        <taxon>Dothideomycetes</taxon>
        <taxon>Pleosporomycetidae</taxon>
        <taxon>Pleosporales</taxon>
        <taxon>Lophiotremataceae</taxon>
        <taxon>Lophiotrema</taxon>
    </lineage>
</organism>
<dbReference type="InterPro" id="IPR001810">
    <property type="entry name" value="F-box_dom"/>
</dbReference>
<dbReference type="CDD" id="cd09917">
    <property type="entry name" value="F-box_SF"/>
    <property type="match status" value="1"/>
</dbReference>
<feature type="domain" description="F-box" evidence="1">
    <location>
        <begin position="5"/>
        <end position="50"/>
    </location>
</feature>
<evidence type="ECO:0000313" key="2">
    <source>
        <dbReference type="EMBL" id="KAF2114345.1"/>
    </source>
</evidence>
<dbReference type="OrthoDB" id="3799281at2759"/>
<sequence>MALLTDLPNELLLEILGYSTAGGHRSDLVNIALTCRKLRPAAEEVLYQNIKVLPGRISRLLHTMLQRPDLAGITKKLEITFSRVELGKKHVEKYEPLRDPFYLRLKENCPCRLIRKFTLMEPLLDHREECSYRNLTVGIEPATAGFLISLIPDLEKLTCKYDERSSPGTGMLARRKNLSLYDVLTREELLQITDLSSHPSRSPNLAKPKALETNHPISVPSRWLQNLTTLHVEIPESQSGIDTLDLGPTQSLPLVHTLTVVLDLDAVNCRYPGVIEYFRALLTGLPNLRCLSIHLAMTLEEMERDHFEQNLGQVMFSGLNPMLEQCQSVETLIVDTASVPSRYFMESDERPYPYSVYYTTYDYAGSTSLTNLTSLSPKLRRLVVPEPALFIGRTCHSFLPLPDTIESIEVIDSTFALKTWAEDLLKSKQRGDLPKLSQIILWYDHFEAVLEGADDSSDEIDYQSDGEEFSDWIHSLFGDEDGLSDGNDSDSDDEDDLEIDKFDDQVWNDLKLEGVEVVPRPNQNLGWRLTDG</sequence>
<dbReference type="AlphaFoldDB" id="A0A6A5Z4R0"/>
<keyword evidence="3" id="KW-1185">Reference proteome</keyword>
<evidence type="ECO:0000313" key="3">
    <source>
        <dbReference type="Proteomes" id="UP000799770"/>
    </source>
</evidence>
<accession>A0A6A5Z4R0</accession>
<dbReference type="Proteomes" id="UP000799770">
    <property type="component" value="Unassembled WGS sequence"/>
</dbReference>
<protein>
    <recommendedName>
        <fullName evidence="1">F-box domain-containing protein</fullName>
    </recommendedName>
</protein>